<gene>
    <name evidence="1" type="ORF">GCM10022278_13340</name>
</gene>
<organism evidence="1 2">
    <name type="scientific">Allohahella marinimesophila</name>
    <dbReference type="NCBI Taxonomy" id="1054972"/>
    <lineage>
        <taxon>Bacteria</taxon>
        <taxon>Pseudomonadati</taxon>
        <taxon>Pseudomonadota</taxon>
        <taxon>Gammaproteobacteria</taxon>
        <taxon>Oceanospirillales</taxon>
        <taxon>Hahellaceae</taxon>
        <taxon>Allohahella</taxon>
    </lineage>
</organism>
<comment type="caution">
    <text evidence="1">The sequence shown here is derived from an EMBL/GenBank/DDBJ whole genome shotgun (WGS) entry which is preliminary data.</text>
</comment>
<dbReference type="EMBL" id="BAABBO010000007">
    <property type="protein sequence ID" value="GAA3956126.1"/>
    <property type="molecule type" value="Genomic_DNA"/>
</dbReference>
<reference evidence="2" key="1">
    <citation type="journal article" date="2019" name="Int. J. Syst. Evol. Microbiol.">
        <title>The Global Catalogue of Microorganisms (GCM) 10K type strain sequencing project: providing services to taxonomists for standard genome sequencing and annotation.</title>
        <authorList>
            <consortium name="The Broad Institute Genomics Platform"/>
            <consortium name="The Broad Institute Genome Sequencing Center for Infectious Disease"/>
            <person name="Wu L."/>
            <person name="Ma J."/>
        </authorList>
    </citation>
    <scope>NUCLEOTIDE SEQUENCE [LARGE SCALE GENOMIC DNA]</scope>
    <source>
        <strain evidence="2">JCM 17555</strain>
    </source>
</reference>
<name>A0ABP7NXK4_9GAMM</name>
<evidence type="ECO:0000313" key="2">
    <source>
        <dbReference type="Proteomes" id="UP001501337"/>
    </source>
</evidence>
<dbReference type="Proteomes" id="UP001501337">
    <property type="component" value="Unassembled WGS sequence"/>
</dbReference>
<accession>A0ABP7NXK4</accession>
<proteinExistence type="predicted"/>
<keyword evidence="2" id="KW-1185">Reference proteome</keyword>
<evidence type="ECO:0000313" key="1">
    <source>
        <dbReference type="EMBL" id="GAA3956126.1"/>
    </source>
</evidence>
<dbReference type="RefSeq" id="WP_344804569.1">
    <property type="nucleotide sequence ID" value="NZ_BAABBO010000007.1"/>
</dbReference>
<protein>
    <submittedName>
        <fullName evidence="1">Uncharacterized protein</fullName>
    </submittedName>
</protein>
<sequence length="84" mass="9864">MSNNLLSEFLHEDHNSYESSELIAEIEEMNKNDSRDIREFFFNRFNVYLHGEKKEVRLEDELDISTGVVTLSFEQFVQAVSSSK</sequence>